<dbReference type="GO" id="GO:0070025">
    <property type="term" value="F:carbon monoxide binding"/>
    <property type="evidence" value="ECO:0007669"/>
    <property type="project" value="TreeGrafter"/>
</dbReference>
<dbReference type="AlphaFoldDB" id="N0BJF8"/>
<dbReference type="GO" id="GO:0005506">
    <property type="term" value="F:iron ion binding"/>
    <property type="evidence" value="ECO:0007669"/>
    <property type="project" value="TreeGrafter"/>
</dbReference>
<dbReference type="GO" id="GO:0051604">
    <property type="term" value="P:protein maturation"/>
    <property type="evidence" value="ECO:0007669"/>
    <property type="project" value="TreeGrafter"/>
</dbReference>
<dbReference type="GO" id="GO:0051539">
    <property type="term" value="F:4 iron, 4 sulfur cluster binding"/>
    <property type="evidence" value="ECO:0007669"/>
    <property type="project" value="TreeGrafter"/>
</dbReference>
<proteinExistence type="inferred from homology"/>
<dbReference type="STRING" id="387631.Asulf_00257"/>
<keyword evidence="2" id="KW-0479">Metal-binding</keyword>
<dbReference type="InterPro" id="IPR002780">
    <property type="entry name" value="Hyd_form_HypD"/>
</dbReference>
<dbReference type="Proteomes" id="UP000013307">
    <property type="component" value="Chromosome"/>
</dbReference>
<comment type="similarity">
    <text evidence="1">Belongs to the HypD family.</text>
</comment>
<dbReference type="GeneID" id="15391903"/>
<dbReference type="Pfam" id="PF01924">
    <property type="entry name" value="HypD"/>
    <property type="match status" value="1"/>
</dbReference>
<protein>
    <submittedName>
        <fullName evidence="4">Hydrogenase expression/formation protein HypD</fullName>
    </submittedName>
</protein>
<reference evidence="4 5" key="1">
    <citation type="journal article" date="2013" name="Genome Announc.">
        <title>Complete Genome Sequence of the Thermophilic and Facultatively Chemolithoautotrophic Sulfate Reducer Archaeoglobus sulfaticallidus Strain PM70-1T.</title>
        <authorList>
            <person name="Stokke R."/>
            <person name="Hocking W.P."/>
            <person name="Steinsbu B.O."/>
            <person name="Steen I.H."/>
        </authorList>
    </citation>
    <scope>NUCLEOTIDE SEQUENCE [LARGE SCALE GENOMIC DNA]</scope>
    <source>
        <strain evidence="4">PM70-1</strain>
    </source>
</reference>
<organism evidence="4 5">
    <name type="scientific">Archaeoglobus sulfaticallidus PM70-1</name>
    <dbReference type="NCBI Taxonomy" id="387631"/>
    <lineage>
        <taxon>Archaea</taxon>
        <taxon>Methanobacteriati</taxon>
        <taxon>Methanobacteriota</taxon>
        <taxon>Archaeoglobi</taxon>
        <taxon>Archaeoglobales</taxon>
        <taxon>Archaeoglobaceae</taxon>
        <taxon>Archaeoglobus</taxon>
    </lineage>
</organism>
<dbReference type="RefSeq" id="WP_015589889.1">
    <property type="nucleotide sequence ID" value="NC_021169.1"/>
</dbReference>
<dbReference type="eggNOG" id="arCOG04428">
    <property type="taxonomic scope" value="Archaea"/>
</dbReference>
<dbReference type="InterPro" id="IPR042244">
    <property type="entry name" value="HypD_2_sf"/>
</dbReference>
<dbReference type="PANTHER" id="PTHR30149:SF0">
    <property type="entry name" value="HYDROGENASE MATURATION FACTOR HYPD"/>
    <property type="match status" value="1"/>
</dbReference>
<keyword evidence="5" id="KW-1185">Reference proteome</keyword>
<dbReference type="EMBL" id="CP005290">
    <property type="protein sequence ID" value="AGK60290.1"/>
    <property type="molecule type" value="Genomic_DNA"/>
</dbReference>
<dbReference type="PANTHER" id="PTHR30149">
    <property type="entry name" value="HYDROGENASE PROTEIN ASSEMBLY PROTEIN HYPD"/>
    <property type="match status" value="1"/>
</dbReference>
<dbReference type="NCBIfam" id="TIGR00075">
    <property type="entry name" value="hypD"/>
    <property type="match status" value="1"/>
</dbReference>
<evidence type="ECO:0000256" key="2">
    <source>
        <dbReference type="ARBA" id="ARBA00022723"/>
    </source>
</evidence>
<gene>
    <name evidence="4" type="ORF">Asulf_00257</name>
</gene>
<evidence type="ECO:0000313" key="4">
    <source>
        <dbReference type="EMBL" id="AGK60290.1"/>
    </source>
</evidence>
<evidence type="ECO:0000256" key="3">
    <source>
        <dbReference type="ARBA" id="ARBA00023004"/>
    </source>
</evidence>
<dbReference type="OrthoDB" id="372075at2157"/>
<name>N0BJF8_9EURY</name>
<sequence length="357" mass="40066">MNKKELISKISEKIHEEAKDAGKIKIMHLCGTHEDTITKYNLRSLLPDNIKLLSGPGCPVCIIPDEDLQKVFHLIEKENIIFTTFGDMARVPHNGKSLFYYKAKGYDIRIVYSIFDAIKIARNSSRTVVHFGIGFETTMPSTALAILDAPENFCVFSSHRYFIPAMEHLISLGVEVNGFINPGHVSTITGIKAYEKIKKYGIPQIISGFEPEDVMLSILKLIKAIKRGDAEVFNEYTRAVTYDGNVMAQKVMDDVFSVDDWEWRGLGVVPRSGAVIKEEYSEFDVVKVFEDAFSDFVPVEDKAKKACRCGDVLRGIITPLDCPLFNKRCTPKDPVGACMVSFEGTCNIWAKFGVERN</sequence>
<keyword evidence="3" id="KW-0408">Iron</keyword>
<dbReference type="Gene3D" id="3.40.50.11750">
    <property type="entry name" value="HypD, alpha/beta domain 1"/>
    <property type="match status" value="2"/>
</dbReference>
<dbReference type="PIRSF" id="PIRSF005622">
    <property type="entry name" value="Hydrgn_mat_hypD"/>
    <property type="match status" value="1"/>
</dbReference>
<dbReference type="KEGG" id="ast:Asulf_00257"/>
<dbReference type="HOGENOM" id="CLU_048562_1_0_2"/>
<accession>N0BJF8</accession>
<evidence type="ECO:0000313" key="5">
    <source>
        <dbReference type="Proteomes" id="UP000013307"/>
    </source>
</evidence>
<dbReference type="Gene3D" id="6.10.20.100">
    <property type="match status" value="1"/>
</dbReference>
<evidence type="ECO:0000256" key="1">
    <source>
        <dbReference type="ARBA" id="ARBA00007888"/>
    </source>
</evidence>
<dbReference type="InterPro" id="IPR042243">
    <property type="entry name" value="HypD_1"/>
</dbReference>